<reference evidence="2 3" key="1">
    <citation type="journal article" date="2021" name="Sci. Rep.">
        <title>The genome of the diatom Chaetoceros tenuissimus carries an ancient integrated fragment of an extant virus.</title>
        <authorList>
            <person name="Hongo Y."/>
            <person name="Kimura K."/>
            <person name="Takaki Y."/>
            <person name="Yoshida Y."/>
            <person name="Baba S."/>
            <person name="Kobayashi G."/>
            <person name="Nagasaki K."/>
            <person name="Hano T."/>
            <person name="Tomaru Y."/>
        </authorList>
    </citation>
    <scope>NUCLEOTIDE SEQUENCE [LARGE SCALE GENOMIC DNA]</scope>
    <source>
        <strain evidence="2 3">NIES-3715</strain>
    </source>
</reference>
<gene>
    <name evidence="2" type="ORF">CTEN210_06685</name>
</gene>
<proteinExistence type="predicted"/>
<accession>A0AAD3H519</accession>
<feature type="region of interest" description="Disordered" evidence="1">
    <location>
        <begin position="95"/>
        <end position="195"/>
    </location>
</feature>
<evidence type="ECO:0000313" key="2">
    <source>
        <dbReference type="EMBL" id="GFH50209.1"/>
    </source>
</evidence>
<name>A0AAD3H519_9STRA</name>
<protein>
    <submittedName>
        <fullName evidence="2">Uncharacterized protein</fullName>
    </submittedName>
</protein>
<dbReference type="AlphaFoldDB" id="A0AAD3H519"/>
<sequence>MERSSRPSRRPRLLRITPFYVGEIVREDDGPQYREGEIVSIQADGRVRVRWNDRQERTYLEGDVLDMVLYQHNHINNFNREQEEGAQALLNQEEEVGDEIQEEVPVEAPAAHEEEEVEAPAAHEEEVQVEAPAAEEETPVNEDVEEEKEEEDSLGGDYRSAASSSDEESDGTNEDLAPNDTPARPTLASSTGITPAMSRMRLNGDCECGQQLPCLFCLKF</sequence>
<feature type="compositionally biased region" description="Acidic residues" evidence="1">
    <location>
        <begin position="95"/>
        <end position="105"/>
    </location>
</feature>
<comment type="caution">
    <text evidence="2">The sequence shown here is derived from an EMBL/GenBank/DDBJ whole genome shotgun (WGS) entry which is preliminary data.</text>
</comment>
<evidence type="ECO:0000313" key="3">
    <source>
        <dbReference type="Proteomes" id="UP001054902"/>
    </source>
</evidence>
<dbReference type="Proteomes" id="UP001054902">
    <property type="component" value="Unassembled WGS sequence"/>
</dbReference>
<dbReference type="EMBL" id="BLLK01000038">
    <property type="protein sequence ID" value="GFH50209.1"/>
    <property type="molecule type" value="Genomic_DNA"/>
</dbReference>
<evidence type="ECO:0000256" key="1">
    <source>
        <dbReference type="SAM" id="MobiDB-lite"/>
    </source>
</evidence>
<organism evidence="2 3">
    <name type="scientific">Chaetoceros tenuissimus</name>
    <dbReference type="NCBI Taxonomy" id="426638"/>
    <lineage>
        <taxon>Eukaryota</taxon>
        <taxon>Sar</taxon>
        <taxon>Stramenopiles</taxon>
        <taxon>Ochrophyta</taxon>
        <taxon>Bacillariophyta</taxon>
        <taxon>Coscinodiscophyceae</taxon>
        <taxon>Chaetocerotophycidae</taxon>
        <taxon>Chaetocerotales</taxon>
        <taxon>Chaetocerotaceae</taxon>
        <taxon>Chaetoceros</taxon>
    </lineage>
</organism>
<feature type="compositionally biased region" description="Acidic residues" evidence="1">
    <location>
        <begin position="133"/>
        <end position="154"/>
    </location>
</feature>
<keyword evidence="3" id="KW-1185">Reference proteome</keyword>